<dbReference type="EMBL" id="CP124543">
    <property type="protein sequence ID" value="WGV28609.1"/>
    <property type="molecule type" value="Genomic_DNA"/>
</dbReference>
<sequence length="49" mass="5580">MPSFRVVLDVAIAFTQSGEQRLRWQNAVNKDSSYNVKNTLLTSHKPQFG</sequence>
<evidence type="ECO:0000313" key="1">
    <source>
        <dbReference type="EMBL" id="WGV28609.1"/>
    </source>
</evidence>
<proteinExistence type="predicted"/>
<accession>A0AAJ6NXK7</accession>
<protein>
    <submittedName>
        <fullName evidence="1">Uncharacterized protein</fullName>
    </submittedName>
</protein>
<name>A0AAJ6NXK7_9CYAN</name>
<dbReference type="KEGG" id="hbq:QI031_14600"/>
<dbReference type="Proteomes" id="UP001223520">
    <property type="component" value="Chromosome"/>
</dbReference>
<evidence type="ECO:0000313" key="2">
    <source>
        <dbReference type="Proteomes" id="UP001223520"/>
    </source>
</evidence>
<organism evidence="1 2">
    <name type="scientific">Halotia branconii CENA392</name>
    <dbReference type="NCBI Taxonomy" id="1539056"/>
    <lineage>
        <taxon>Bacteria</taxon>
        <taxon>Bacillati</taxon>
        <taxon>Cyanobacteriota</taxon>
        <taxon>Cyanophyceae</taxon>
        <taxon>Nostocales</taxon>
        <taxon>Nodulariaceae</taxon>
        <taxon>Halotia</taxon>
    </lineage>
</organism>
<gene>
    <name evidence="1" type="ORF">QI031_14600</name>
</gene>
<dbReference type="AlphaFoldDB" id="A0AAJ6NXK7"/>
<reference evidence="1 2" key="1">
    <citation type="journal article" date="2023" name="Limnol Oceanogr Lett">
        <title>Environmental adaptations by the intertidal Antarctic cyanobacterium Halotia branconii CENA392 as revealed using long-read genome sequencing.</title>
        <authorList>
            <person name="Dextro R.B."/>
            <person name="Delbaje E."/>
            <person name="Freitas P.N.N."/>
            <person name="Geraldes V."/>
            <person name="Pinto E."/>
            <person name="Long P.F."/>
            <person name="Fiore M.F."/>
        </authorList>
    </citation>
    <scope>NUCLEOTIDE SEQUENCE [LARGE SCALE GENOMIC DNA]</scope>
    <source>
        <strain evidence="1 2">CENA392</strain>
    </source>
</reference>
<dbReference type="RefSeq" id="WP_281485835.1">
    <property type="nucleotide sequence ID" value="NZ_CP124543.1"/>
</dbReference>
<keyword evidence="2" id="KW-1185">Reference proteome</keyword>